<name>A0A8U0PR24_SALNM</name>
<evidence type="ECO:0000256" key="1">
    <source>
        <dbReference type="SAM" id="MobiDB-lite"/>
    </source>
</evidence>
<keyword evidence="2" id="KW-0472">Membrane</keyword>
<dbReference type="InterPro" id="IPR007110">
    <property type="entry name" value="Ig-like_dom"/>
</dbReference>
<dbReference type="InterPro" id="IPR036179">
    <property type="entry name" value="Ig-like_dom_sf"/>
</dbReference>
<dbReference type="AlphaFoldDB" id="A0A8U0PR24"/>
<keyword evidence="5" id="KW-1185">Reference proteome</keyword>
<dbReference type="Gene3D" id="2.60.40.10">
    <property type="entry name" value="Immunoglobulins"/>
    <property type="match status" value="1"/>
</dbReference>
<proteinExistence type="predicted"/>
<evidence type="ECO:0000259" key="4">
    <source>
        <dbReference type="PROSITE" id="PS50835"/>
    </source>
</evidence>
<accession>A0A8U0PR24</accession>
<dbReference type="Proteomes" id="UP000808372">
    <property type="component" value="Chromosome 34"/>
</dbReference>
<dbReference type="PROSITE" id="PS50835">
    <property type="entry name" value="IG_LIKE"/>
    <property type="match status" value="1"/>
</dbReference>
<dbReference type="GeneID" id="120028546"/>
<feature type="compositionally biased region" description="Pro residues" evidence="1">
    <location>
        <begin position="174"/>
        <end position="185"/>
    </location>
</feature>
<keyword evidence="2" id="KW-0812">Transmembrane</keyword>
<dbReference type="SMART" id="SM00409">
    <property type="entry name" value="IG"/>
    <property type="match status" value="1"/>
</dbReference>
<evidence type="ECO:0000313" key="5">
    <source>
        <dbReference type="Proteomes" id="UP000808372"/>
    </source>
</evidence>
<keyword evidence="3" id="KW-0732">Signal</keyword>
<dbReference type="OrthoDB" id="8950231at2759"/>
<feature type="region of interest" description="Disordered" evidence="1">
    <location>
        <begin position="171"/>
        <end position="203"/>
    </location>
</feature>
<dbReference type="InterPro" id="IPR013783">
    <property type="entry name" value="Ig-like_fold"/>
</dbReference>
<evidence type="ECO:0000256" key="2">
    <source>
        <dbReference type="SAM" id="Phobius"/>
    </source>
</evidence>
<keyword evidence="2" id="KW-1133">Transmembrane helix</keyword>
<feature type="domain" description="Ig-like" evidence="4">
    <location>
        <begin position="21"/>
        <end position="133"/>
    </location>
</feature>
<feature type="chain" id="PRO_5035840156" evidence="3">
    <location>
        <begin position="26"/>
        <end position="243"/>
    </location>
</feature>
<dbReference type="InterPro" id="IPR003599">
    <property type="entry name" value="Ig_sub"/>
</dbReference>
<organism evidence="5 6">
    <name type="scientific">Salvelinus namaycush</name>
    <name type="common">Lake trout</name>
    <name type="synonym">Salmo namaycush</name>
    <dbReference type="NCBI Taxonomy" id="8040"/>
    <lineage>
        <taxon>Eukaryota</taxon>
        <taxon>Metazoa</taxon>
        <taxon>Chordata</taxon>
        <taxon>Craniata</taxon>
        <taxon>Vertebrata</taxon>
        <taxon>Euteleostomi</taxon>
        <taxon>Actinopterygii</taxon>
        <taxon>Neopterygii</taxon>
        <taxon>Teleostei</taxon>
        <taxon>Protacanthopterygii</taxon>
        <taxon>Salmoniformes</taxon>
        <taxon>Salmonidae</taxon>
        <taxon>Salmoninae</taxon>
        <taxon>Salvelinus</taxon>
    </lineage>
</organism>
<feature type="transmembrane region" description="Helical" evidence="2">
    <location>
        <begin position="148"/>
        <end position="168"/>
    </location>
</feature>
<reference evidence="6" key="1">
    <citation type="submission" date="2025-08" db="UniProtKB">
        <authorList>
            <consortium name="RefSeq"/>
        </authorList>
    </citation>
    <scope>IDENTIFICATION</scope>
    <source>
        <tissue evidence="6">White muscle</tissue>
    </source>
</reference>
<evidence type="ECO:0000313" key="6">
    <source>
        <dbReference type="RefSeq" id="XP_038829665.1"/>
    </source>
</evidence>
<dbReference type="SUPFAM" id="SSF48726">
    <property type="entry name" value="Immunoglobulin"/>
    <property type="match status" value="1"/>
</dbReference>
<evidence type="ECO:0000256" key="3">
    <source>
        <dbReference type="SAM" id="SignalP"/>
    </source>
</evidence>
<gene>
    <name evidence="6" type="primary">LOC120028546</name>
</gene>
<protein>
    <submittedName>
        <fullName evidence="6">Uncharacterized protein LOC120028546</fullName>
    </submittedName>
</protein>
<sequence length="243" mass="26586">MGKKEMYNCLFLSLTCLCILPGYDSEECVTSVLAKRSSVDVPKGGTLSLSCVVQHCGDDGWTGGWGLSTEGQFLLFSPTPRHHLSKVTLTTNSTLLLMDILNVNQSDHGLYQCQITWVEGSTSVGHMTYVNITAAIPPTSVRKVYSRVVAYLSTCLVITLVLGLAYHIRSKVPSQPPPKPPPKPPRSQSARKDKPPTPKPKPNIELVYAALSKDCLEQQIPNPERKAAQLTVYSSPCFSRLTV</sequence>
<dbReference type="RefSeq" id="XP_038829665.1">
    <property type="nucleotide sequence ID" value="XM_038973737.1"/>
</dbReference>
<feature type="signal peptide" evidence="3">
    <location>
        <begin position="1"/>
        <end position="25"/>
    </location>
</feature>
<dbReference type="KEGG" id="snh:120028546"/>